<dbReference type="InterPro" id="IPR036583">
    <property type="entry name" value="23S_rRNA_IVS_sf"/>
</dbReference>
<protein>
    <submittedName>
        <fullName evidence="1">Four helix bundle protein</fullName>
    </submittedName>
</protein>
<dbReference type="PANTHER" id="PTHR38471">
    <property type="entry name" value="FOUR HELIX BUNDLE PROTEIN"/>
    <property type="match status" value="1"/>
</dbReference>
<proteinExistence type="predicted"/>
<evidence type="ECO:0000313" key="1">
    <source>
        <dbReference type="EMBL" id="OGY11465.1"/>
    </source>
</evidence>
<dbReference type="PANTHER" id="PTHR38471:SF2">
    <property type="entry name" value="FOUR HELIX BUNDLE PROTEIN"/>
    <property type="match status" value="1"/>
</dbReference>
<organism evidence="1 2">
    <name type="scientific">Candidatus Blackburnbacteria bacterium RIFCSPHIGHO2_02_FULL_44_20</name>
    <dbReference type="NCBI Taxonomy" id="1797516"/>
    <lineage>
        <taxon>Bacteria</taxon>
        <taxon>Candidatus Blackburniibacteriota</taxon>
    </lineage>
</organism>
<reference evidence="1 2" key="1">
    <citation type="journal article" date="2016" name="Nat. Commun.">
        <title>Thousands of microbial genomes shed light on interconnected biogeochemical processes in an aquifer system.</title>
        <authorList>
            <person name="Anantharaman K."/>
            <person name="Brown C.T."/>
            <person name="Hug L.A."/>
            <person name="Sharon I."/>
            <person name="Castelle C.J."/>
            <person name="Probst A.J."/>
            <person name="Thomas B.C."/>
            <person name="Singh A."/>
            <person name="Wilkins M.J."/>
            <person name="Karaoz U."/>
            <person name="Brodie E.L."/>
            <person name="Williams K.H."/>
            <person name="Hubbard S.S."/>
            <person name="Banfield J.F."/>
        </authorList>
    </citation>
    <scope>NUCLEOTIDE SEQUENCE [LARGE SCALE GENOMIC DNA]</scope>
</reference>
<dbReference type="EMBL" id="MHBZ01000017">
    <property type="protein sequence ID" value="OGY11465.1"/>
    <property type="molecule type" value="Genomic_DNA"/>
</dbReference>
<dbReference type="SUPFAM" id="SSF158446">
    <property type="entry name" value="IVS-encoded protein-like"/>
    <property type="match status" value="1"/>
</dbReference>
<dbReference type="NCBIfam" id="TIGR02436">
    <property type="entry name" value="four helix bundle protein"/>
    <property type="match status" value="1"/>
</dbReference>
<dbReference type="Proteomes" id="UP000178319">
    <property type="component" value="Unassembled WGS sequence"/>
</dbReference>
<dbReference type="Pfam" id="PF05635">
    <property type="entry name" value="23S_rRNA_IVP"/>
    <property type="match status" value="1"/>
</dbReference>
<gene>
    <name evidence="1" type="ORF">A3D26_04550</name>
</gene>
<evidence type="ECO:0000313" key="2">
    <source>
        <dbReference type="Proteomes" id="UP000178319"/>
    </source>
</evidence>
<dbReference type="AlphaFoldDB" id="A0A1G1V7S4"/>
<dbReference type="InterPro" id="IPR012657">
    <property type="entry name" value="23S_rRNA-intervening_sequence"/>
</dbReference>
<dbReference type="STRING" id="1797516.A3D26_04550"/>
<name>A0A1G1V7S4_9BACT</name>
<accession>A0A1G1V7S4</accession>
<dbReference type="Gene3D" id="1.20.1440.60">
    <property type="entry name" value="23S rRNA-intervening sequence"/>
    <property type="match status" value="1"/>
</dbReference>
<sequence>MSANPIRSFRDLEVYQNTYKAMLDVFKLIIPRLPDSEKYDLKDQLSRSCKAIPRLIAEGYAKRHQKMGFQKYLDDAMAECNETIVSLEQARDLYKLDSTVTDILIIEYDKSVRQLYNLAKAWTTFKRQSP</sequence>
<comment type="caution">
    <text evidence="1">The sequence shown here is derived from an EMBL/GenBank/DDBJ whole genome shotgun (WGS) entry which is preliminary data.</text>
</comment>